<dbReference type="EMBL" id="QDKH01000003">
    <property type="protein sequence ID" value="PWC18964.1"/>
    <property type="molecule type" value="Genomic_DNA"/>
</dbReference>
<keyword evidence="3" id="KW-1185">Reference proteome</keyword>
<proteinExistence type="predicted"/>
<comment type="caution">
    <text evidence="2">The sequence shown here is derived from an EMBL/GenBank/DDBJ whole genome shotgun (WGS) entry which is preliminary data.</text>
</comment>
<protein>
    <recommendedName>
        <fullName evidence="1">Toxin SymE-like domain-containing protein</fullName>
    </recommendedName>
</protein>
<evidence type="ECO:0000259" key="1">
    <source>
        <dbReference type="Pfam" id="PF08845"/>
    </source>
</evidence>
<organism evidence="2 3">
    <name type="scientific">Brenneria corticis</name>
    <dbReference type="NCBI Taxonomy" id="2173106"/>
    <lineage>
        <taxon>Bacteria</taxon>
        <taxon>Pseudomonadati</taxon>
        <taxon>Pseudomonadota</taxon>
        <taxon>Gammaproteobacteria</taxon>
        <taxon>Enterobacterales</taxon>
        <taxon>Pectobacteriaceae</taxon>
        <taxon>Brenneria</taxon>
    </lineage>
</organism>
<accession>A0A2U1UBM1</accession>
<gene>
    <name evidence="2" type="ORF">DDT56_03195</name>
</gene>
<name>A0A2U1UBM1_9GAMM</name>
<dbReference type="Pfam" id="PF08845">
    <property type="entry name" value="SymE_toxin"/>
    <property type="match status" value="1"/>
</dbReference>
<dbReference type="GO" id="GO:0016070">
    <property type="term" value="P:RNA metabolic process"/>
    <property type="evidence" value="ECO:0007669"/>
    <property type="project" value="InterPro"/>
</dbReference>
<evidence type="ECO:0000313" key="3">
    <source>
        <dbReference type="Proteomes" id="UP000296159"/>
    </source>
</evidence>
<dbReference type="RefSeq" id="WP_136165057.1">
    <property type="nucleotide sequence ID" value="NZ_KZ819072.1"/>
</dbReference>
<dbReference type="InterPro" id="IPR014944">
    <property type="entry name" value="Toxin_SymE-like"/>
</dbReference>
<feature type="domain" description="Toxin SymE-like" evidence="1">
    <location>
        <begin position="21"/>
        <end position="70"/>
    </location>
</feature>
<sequence>MTDMDCIAVCENEKTCPVTYRHLTMSYADRRRDHVYTAAIIMKGLWLEAAGFTMGTKVDAQVKRGSILLTTQQPPKELESIMTLAQAIQLVSGKKRRS</sequence>
<reference evidence="2 3" key="1">
    <citation type="submission" date="2018-04" db="EMBL/GenBank/DDBJ databases">
        <title>Brenneria corticis sp.nov.</title>
        <authorList>
            <person name="Li Y."/>
        </authorList>
    </citation>
    <scope>NUCLEOTIDE SEQUENCE [LARGE SCALE GENOMIC DNA]</scope>
    <source>
        <strain evidence="2 3">CFCC 11842</strain>
    </source>
</reference>
<dbReference type="GO" id="GO:0005737">
    <property type="term" value="C:cytoplasm"/>
    <property type="evidence" value="ECO:0007669"/>
    <property type="project" value="InterPro"/>
</dbReference>
<evidence type="ECO:0000313" key="2">
    <source>
        <dbReference type="EMBL" id="PWC18964.1"/>
    </source>
</evidence>
<dbReference type="GO" id="GO:0003723">
    <property type="term" value="F:RNA binding"/>
    <property type="evidence" value="ECO:0007669"/>
    <property type="project" value="InterPro"/>
</dbReference>
<dbReference type="GO" id="GO:0016788">
    <property type="term" value="F:hydrolase activity, acting on ester bonds"/>
    <property type="evidence" value="ECO:0007669"/>
    <property type="project" value="InterPro"/>
</dbReference>
<dbReference type="AlphaFoldDB" id="A0A2U1UBM1"/>
<dbReference type="Proteomes" id="UP000296159">
    <property type="component" value="Unassembled WGS sequence"/>
</dbReference>